<evidence type="ECO:0000313" key="17">
    <source>
        <dbReference type="EMBL" id="JAG79257.1"/>
    </source>
</evidence>
<dbReference type="InterPro" id="IPR011009">
    <property type="entry name" value="Kinase-like_dom_sf"/>
</dbReference>
<evidence type="ECO:0000256" key="12">
    <source>
        <dbReference type="SAM" id="MobiDB-lite"/>
    </source>
</evidence>
<dbReference type="CDD" id="cd01816">
    <property type="entry name" value="RBD_RAF"/>
    <property type="match status" value="1"/>
</dbReference>
<feature type="domain" description="Protein kinase" evidence="13">
    <location>
        <begin position="457"/>
        <end position="714"/>
    </location>
</feature>
<dbReference type="Pfam" id="PF02196">
    <property type="entry name" value="RBD"/>
    <property type="match status" value="1"/>
</dbReference>
<keyword evidence="9 10" id="KW-0067">ATP-binding</keyword>
<feature type="region of interest" description="Disordered" evidence="12">
    <location>
        <begin position="59"/>
        <end position="84"/>
    </location>
</feature>
<evidence type="ECO:0000256" key="1">
    <source>
        <dbReference type="ARBA" id="ARBA00010507"/>
    </source>
</evidence>
<dbReference type="InterPro" id="IPR008271">
    <property type="entry name" value="Ser/Thr_kinase_AS"/>
</dbReference>
<dbReference type="Proteomes" id="UP000694866">
    <property type="component" value="Unplaced"/>
</dbReference>
<keyword evidence="3" id="KW-0723">Serine/threonine-protein kinase</keyword>
<dbReference type="InterPro" id="IPR002219">
    <property type="entry name" value="PKC_DAG/PE"/>
</dbReference>
<dbReference type="RefSeq" id="XP_011304392.1">
    <property type="nucleotide sequence ID" value="XM_011306090.1"/>
</dbReference>
<accession>A0A0C9RME2</accession>
<dbReference type="SMART" id="SM00109">
    <property type="entry name" value="C1"/>
    <property type="match status" value="1"/>
</dbReference>
<feature type="binding site" evidence="10">
    <location>
        <position position="483"/>
    </location>
    <ligand>
        <name>ATP</name>
        <dbReference type="ChEBI" id="CHEBI:30616"/>
    </ligand>
</feature>
<evidence type="ECO:0000256" key="7">
    <source>
        <dbReference type="ARBA" id="ARBA00022777"/>
    </source>
</evidence>
<dbReference type="Gene3D" id="3.10.20.90">
    <property type="entry name" value="Phosphatidylinositol 3-kinase Catalytic Subunit, Chain A, domain 1"/>
    <property type="match status" value="1"/>
</dbReference>
<evidence type="ECO:0000259" key="15">
    <source>
        <dbReference type="PROSITE" id="PS50898"/>
    </source>
</evidence>
<gene>
    <name evidence="17" type="primary">phl_1</name>
    <name evidence="16" type="synonym">phl_0</name>
    <name evidence="18" type="synonym">phl_2</name>
    <name evidence="20" type="synonym">Raf</name>
    <name evidence="18" type="ORF">g.54361</name>
    <name evidence="17" type="ORF">g.54368</name>
    <name evidence="16" type="ORF">g.54379</name>
</gene>
<dbReference type="InterPro" id="IPR029071">
    <property type="entry name" value="Ubiquitin-like_domsf"/>
</dbReference>
<dbReference type="Gene3D" id="3.30.60.20">
    <property type="match status" value="1"/>
</dbReference>
<dbReference type="SUPFAM" id="SSF54236">
    <property type="entry name" value="Ubiquitin-like"/>
    <property type="match status" value="1"/>
</dbReference>
<protein>
    <recommendedName>
        <fullName evidence="2">non-specific serine/threonine protein kinase</fullName>
        <ecNumber evidence="2">2.7.11.1</ecNumber>
    </recommendedName>
</protein>
<dbReference type="Pfam" id="PF00130">
    <property type="entry name" value="C1_1"/>
    <property type="match status" value="1"/>
</dbReference>
<reference evidence="17" key="1">
    <citation type="submission" date="2015-01" db="EMBL/GenBank/DDBJ databases">
        <title>Transcriptome Assembly of Fopius arisanus.</title>
        <authorList>
            <person name="Geib S."/>
        </authorList>
    </citation>
    <scope>NUCLEOTIDE SEQUENCE</scope>
</reference>
<evidence type="ECO:0000256" key="8">
    <source>
        <dbReference type="ARBA" id="ARBA00022833"/>
    </source>
</evidence>
<dbReference type="FunFam" id="1.10.510.10:FF:000036">
    <property type="entry name" value="RAF proto-oncogene serine/threonine-protein kinase"/>
    <property type="match status" value="1"/>
</dbReference>
<keyword evidence="4" id="KW-0808">Transferase</keyword>
<evidence type="ECO:0000256" key="10">
    <source>
        <dbReference type="PROSITE-ProRule" id="PRU10141"/>
    </source>
</evidence>
<sequence length="770" mass="86404">MAVIGISKLNPVNDNQISSISKGRWCVVITDDITFNDRGLVKYCDEKKSQSTGVVECVMSSPSHRGNNQHDEGDSDPDDPYIDTDPVRYELRNIQNVIHVTRQNIDALNSRFAAFQHPPSIYLTEHQELTSKLRELESKEHKLNELINSASCGTSGCDDLQLSVRYKCPRTPLKSLLRAHLPNQQRTSVQVREGMALRDALAKAMKLRNLTTEMCVVYIVDPDGSKHPIPWDTDISSLECDEISVEISDKFPITTSISHNFVRKTFFSLAFCECCRKLLFQGFYCRTCNYRFHQRCAGGVPALCHQVRMQDAYYKALLAHNPERSAGILQLPPGYALSSSMSPSLAQSRQKHPRTLAQHDRSSSAPNVCFNMVKPGSEPITVDDYSRSQSLSRPVESGQSPVSPSCSPTKHSQSTQASPTSTLRPKRPRAKSADESSKNLLAPRESIEDWEIPADEILVGPRIGSGSFGTVYKAHWHGPVAVKTLNVKIPTPAQLQAFKNEVAVLRKTRHVNILLFMGCVSKPQLAIVTQWCEGSSLYKHLHVFESKFELLTLIEIGRQTAQGMDYLHAKNIIHRDLKSNNIFLHDDLTVKIGDFGLATAKTRWSGSQQFHQPTGSILWMAPEVIRMQEENPYGFQSDVYAFGVVLFELLAGQLPYSNINNKDQILFMVGRGYLRPDLNKLRSDTPKVLKRLTEDCTKFSREDRPIFRQIHASLEGLIRGLPKITRSTSEPNLNRTQLQSDDFLYACASPKTPVNVQFGAFPFYPIGGNI</sequence>
<evidence type="ECO:0000256" key="9">
    <source>
        <dbReference type="ARBA" id="ARBA00022840"/>
    </source>
</evidence>
<dbReference type="InterPro" id="IPR003116">
    <property type="entry name" value="RBD_dom"/>
</dbReference>
<evidence type="ECO:0000256" key="3">
    <source>
        <dbReference type="ARBA" id="ARBA00022527"/>
    </source>
</evidence>
<feature type="compositionally biased region" description="Polar residues" evidence="12">
    <location>
        <begin position="387"/>
        <end position="423"/>
    </location>
</feature>
<dbReference type="EMBL" id="GBYB01009490">
    <property type="protein sequence ID" value="JAG79257.1"/>
    <property type="molecule type" value="Transcribed_RNA"/>
</dbReference>
<dbReference type="FunFam" id="3.10.20.90:FF:000259">
    <property type="entry name" value="Raf serine/threonine-protein kinase phl"/>
    <property type="match status" value="1"/>
</dbReference>
<dbReference type="PROSITE" id="PS50011">
    <property type="entry name" value="PROTEIN_KINASE_DOM"/>
    <property type="match status" value="1"/>
</dbReference>
<accession>A0A9R1U253</accession>
<feature type="region of interest" description="Disordered" evidence="12">
    <location>
        <begin position="340"/>
        <end position="442"/>
    </location>
</feature>
<feature type="coiled-coil region" evidence="11">
    <location>
        <begin position="91"/>
        <end position="149"/>
    </location>
</feature>
<feature type="domain" description="Phorbol-ester/DAG-type" evidence="14">
    <location>
        <begin position="258"/>
        <end position="304"/>
    </location>
</feature>
<dbReference type="GO" id="GO:0006950">
    <property type="term" value="P:response to stress"/>
    <property type="evidence" value="ECO:0007669"/>
    <property type="project" value="UniProtKB-ARBA"/>
</dbReference>
<keyword evidence="8" id="KW-0862">Zinc</keyword>
<comment type="similarity">
    <text evidence="1">Belongs to the protein kinase superfamily. TKL Ser/Thr protein kinase family. RAF subfamily.</text>
</comment>
<dbReference type="EC" id="2.7.11.1" evidence="2"/>
<dbReference type="InterPro" id="IPR000719">
    <property type="entry name" value="Prot_kinase_dom"/>
</dbReference>
<dbReference type="InterPro" id="IPR051681">
    <property type="entry name" value="Ser/Thr_Kinases-Pseudokinases"/>
</dbReference>
<keyword evidence="7 20" id="KW-0418">Kinase</keyword>
<dbReference type="InterPro" id="IPR017441">
    <property type="entry name" value="Protein_kinase_ATP_BS"/>
</dbReference>
<dbReference type="EMBL" id="GBYB01009489">
    <property type="protein sequence ID" value="JAG79256.1"/>
    <property type="molecule type" value="Transcribed_RNA"/>
</dbReference>
<dbReference type="AlphaFoldDB" id="A0A0C9RME2"/>
<dbReference type="Pfam" id="PF07714">
    <property type="entry name" value="PK_Tyr_Ser-Thr"/>
    <property type="match status" value="1"/>
</dbReference>
<dbReference type="KEGG" id="fas:105267313"/>
<dbReference type="Gene3D" id="3.30.200.20">
    <property type="entry name" value="Phosphorylase Kinase, domain 1"/>
    <property type="match status" value="1"/>
</dbReference>
<dbReference type="PANTHER" id="PTHR44329">
    <property type="entry name" value="SERINE/THREONINE-PROTEIN KINASE TNNI3K-RELATED"/>
    <property type="match status" value="1"/>
</dbReference>
<reference evidence="20" key="2">
    <citation type="submission" date="2025-04" db="UniProtKB">
        <authorList>
            <consortium name="RefSeq"/>
        </authorList>
    </citation>
    <scope>IDENTIFICATION</scope>
    <source>
        <strain evidence="20">USDA-PBARC FA_bdor</strain>
        <tissue evidence="20">Whole organism</tissue>
    </source>
</reference>
<dbReference type="InterPro" id="IPR046349">
    <property type="entry name" value="C1-like_sf"/>
</dbReference>
<dbReference type="GeneID" id="105267313"/>
<dbReference type="GO" id="GO:0046872">
    <property type="term" value="F:metal ion binding"/>
    <property type="evidence" value="ECO:0007669"/>
    <property type="project" value="UniProtKB-KW"/>
</dbReference>
<dbReference type="InterPro" id="IPR001245">
    <property type="entry name" value="Ser-Thr/Tyr_kinase_cat_dom"/>
</dbReference>
<dbReference type="EMBL" id="GBYB01009492">
    <property type="protein sequence ID" value="JAG79259.1"/>
    <property type="molecule type" value="Transcribed_RNA"/>
</dbReference>
<dbReference type="GO" id="GO:0005524">
    <property type="term" value="F:ATP binding"/>
    <property type="evidence" value="ECO:0007669"/>
    <property type="project" value="UniProtKB-UniRule"/>
</dbReference>
<proteinExistence type="inferred from homology"/>
<dbReference type="SUPFAM" id="SSF57889">
    <property type="entry name" value="Cysteine-rich domain"/>
    <property type="match status" value="1"/>
</dbReference>
<dbReference type="GO" id="GO:0004709">
    <property type="term" value="F:MAP kinase kinase kinase activity"/>
    <property type="evidence" value="ECO:0007669"/>
    <property type="project" value="TreeGrafter"/>
</dbReference>
<name>A0A0C9RME2_9HYME</name>
<dbReference type="CDD" id="cd14062">
    <property type="entry name" value="STKc_Raf"/>
    <property type="match status" value="1"/>
</dbReference>
<evidence type="ECO:0000313" key="19">
    <source>
        <dbReference type="Proteomes" id="UP000694866"/>
    </source>
</evidence>
<dbReference type="CTD" id="31221"/>
<evidence type="ECO:0000256" key="11">
    <source>
        <dbReference type="SAM" id="Coils"/>
    </source>
</evidence>
<dbReference type="Gene3D" id="1.10.510.10">
    <property type="entry name" value="Transferase(Phosphotransferase) domain 1"/>
    <property type="match status" value="1"/>
</dbReference>
<dbReference type="PANTHER" id="PTHR44329:SF262">
    <property type="entry name" value="RAF HOMOLOG SERINE_THREONINE-PROTEIN KINASE RAF"/>
    <property type="match status" value="1"/>
</dbReference>
<dbReference type="PROSITE" id="PS50898">
    <property type="entry name" value="RBD"/>
    <property type="match status" value="1"/>
</dbReference>
<evidence type="ECO:0000259" key="13">
    <source>
        <dbReference type="PROSITE" id="PS50011"/>
    </source>
</evidence>
<evidence type="ECO:0000313" key="16">
    <source>
        <dbReference type="EMBL" id="JAG79256.1"/>
    </source>
</evidence>
<dbReference type="SUPFAM" id="SSF56112">
    <property type="entry name" value="Protein kinase-like (PK-like)"/>
    <property type="match status" value="1"/>
</dbReference>
<evidence type="ECO:0000256" key="4">
    <source>
        <dbReference type="ARBA" id="ARBA00022679"/>
    </source>
</evidence>
<evidence type="ECO:0000259" key="14">
    <source>
        <dbReference type="PROSITE" id="PS50081"/>
    </source>
</evidence>
<dbReference type="PROSITE" id="PS00108">
    <property type="entry name" value="PROTEIN_KINASE_ST"/>
    <property type="match status" value="1"/>
</dbReference>
<organism evidence="17">
    <name type="scientific">Fopius arisanus</name>
    <dbReference type="NCBI Taxonomy" id="64838"/>
    <lineage>
        <taxon>Eukaryota</taxon>
        <taxon>Metazoa</taxon>
        <taxon>Ecdysozoa</taxon>
        <taxon>Arthropoda</taxon>
        <taxon>Hexapoda</taxon>
        <taxon>Insecta</taxon>
        <taxon>Pterygota</taxon>
        <taxon>Neoptera</taxon>
        <taxon>Endopterygota</taxon>
        <taxon>Hymenoptera</taxon>
        <taxon>Apocrita</taxon>
        <taxon>Ichneumonoidea</taxon>
        <taxon>Braconidae</taxon>
        <taxon>Opiinae</taxon>
        <taxon>Fopius</taxon>
    </lineage>
</organism>
<dbReference type="FunFam" id="3.30.200.20:FF:000024">
    <property type="entry name" value="B-Raf proto-oncogene serine/threonine-protein kinase"/>
    <property type="match status" value="1"/>
</dbReference>
<dbReference type="PROSITE" id="PS00107">
    <property type="entry name" value="PROTEIN_KINASE_ATP"/>
    <property type="match status" value="1"/>
</dbReference>
<dbReference type="PROSITE" id="PS50081">
    <property type="entry name" value="ZF_DAG_PE_2"/>
    <property type="match status" value="1"/>
</dbReference>
<feature type="compositionally biased region" description="Acidic residues" evidence="12">
    <location>
        <begin position="73"/>
        <end position="82"/>
    </location>
</feature>
<dbReference type="SMART" id="SM00455">
    <property type="entry name" value="RBD"/>
    <property type="match status" value="1"/>
</dbReference>
<evidence type="ECO:0000256" key="6">
    <source>
        <dbReference type="ARBA" id="ARBA00022741"/>
    </source>
</evidence>
<keyword evidence="5" id="KW-0479">Metal-binding</keyword>
<feature type="domain" description="RBD" evidence="15">
    <location>
        <begin position="175"/>
        <end position="248"/>
    </location>
</feature>
<dbReference type="SMART" id="SM00220">
    <property type="entry name" value="S_TKc"/>
    <property type="match status" value="1"/>
</dbReference>
<dbReference type="CDD" id="cd20811">
    <property type="entry name" value="C1_Raf"/>
    <property type="match status" value="1"/>
</dbReference>
<keyword evidence="6 10" id="KW-0547">Nucleotide-binding</keyword>
<keyword evidence="19" id="KW-1185">Reference proteome</keyword>
<evidence type="ECO:0000313" key="18">
    <source>
        <dbReference type="EMBL" id="JAG79259.1"/>
    </source>
</evidence>
<dbReference type="PROSITE" id="PS00479">
    <property type="entry name" value="ZF_DAG_PE_1"/>
    <property type="match status" value="1"/>
</dbReference>
<evidence type="ECO:0000256" key="5">
    <source>
        <dbReference type="ARBA" id="ARBA00022723"/>
    </source>
</evidence>
<keyword evidence="11" id="KW-0175">Coiled coil</keyword>
<evidence type="ECO:0000256" key="2">
    <source>
        <dbReference type="ARBA" id="ARBA00012513"/>
    </source>
</evidence>
<evidence type="ECO:0000313" key="20">
    <source>
        <dbReference type="RefSeq" id="XP_011304392.1"/>
    </source>
</evidence>
<dbReference type="OrthoDB" id="774951at2759"/>